<evidence type="ECO:0000259" key="7">
    <source>
        <dbReference type="PROSITE" id="PS51294"/>
    </source>
</evidence>
<comment type="subcellular location">
    <subcellularLocation>
        <location evidence="1">Nucleus</location>
    </subcellularLocation>
</comment>
<dbReference type="OrthoDB" id="2143914at2759"/>
<keyword evidence="2" id="KW-0677">Repeat</keyword>
<comment type="caution">
    <text evidence="8">The sequence shown here is derived from an EMBL/GenBank/DDBJ whole genome shotgun (WGS) entry which is preliminary data.</text>
</comment>
<dbReference type="GO" id="GO:0003677">
    <property type="term" value="F:DNA binding"/>
    <property type="evidence" value="ECO:0007669"/>
    <property type="project" value="UniProtKB-KW"/>
</dbReference>
<name>A0A843XE72_COLES</name>
<keyword evidence="5" id="KW-0804">Transcription</keyword>
<evidence type="ECO:0000313" key="8">
    <source>
        <dbReference type="EMBL" id="MQM17573.1"/>
    </source>
</evidence>
<protein>
    <recommendedName>
        <fullName evidence="7">HTH myb-type domain-containing protein</fullName>
    </recommendedName>
</protein>
<dbReference type="Proteomes" id="UP000652761">
    <property type="component" value="Unassembled WGS sequence"/>
</dbReference>
<evidence type="ECO:0000256" key="6">
    <source>
        <dbReference type="ARBA" id="ARBA00023242"/>
    </source>
</evidence>
<reference evidence="8" key="1">
    <citation type="submission" date="2017-07" db="EMBL/GenBank/DDBJ databases">
        <title>Taro Niue Genome Assembly and Annotation.</title>
        <authorList>
            <person name="Atibalentja N."/>
            <person name="Keating K."/>
            <person name="Fields C.J."/>
        </authorList>
    </citation>
    <scope>NUCLEOTIDE SEQUENCE</scope>
    <source>
        <strain evidence="8">Niue_2</strain>
        <tissue evidence="8">Leaf</tissue>
    </source>
</reference>
<keyword evidence="4" id="KW-0238">DNA-binding</keyword>
<dbReference type="AlphaFoldDB" id="A0A843XE72"/>
<evidence type="ECO:0000256" key="3">
    <source>
        <dbReference type="ARBA" id="ARBA00023015"/>
    </source>
</evidence>
<dbReference type="PANTHER" id="PTHR47995:SF18">
    <property type="entry name" value="TRANSCRIPTION FACTOR MYB65"/>
    <property type="match status" value="1"/>
</dbReference>
<dbReference type="GO" id="GO:0005634">
    <property type="term" value="C:nucleus"/>
    <property type="evidence" value="ECO:0007669"/>
    <property type="project" value="UniProtKB-SubCell"/>
</dbReference>
<keyword evidence="3" id="KW-0805">Transcription regulation</keyword>
<evidence type="ECO:0000313" key="9">
    <source>
        <dbReference type="Proteomes" id="UP000652761"/>
    </source>
</evidence>
<dbReference type="InterPro" id="IPR017930">
    <property type="entry name" value="Myb_dom"/>
</dbReference>
<evidence type="ECO:0000256" key="4">
    <source>
        <dbReference type="ARBA" id="ARBA00023125"/>
    </source>
</evidence>
<evidence type="ECO:0000256" key="2">
    <source>
        <dbReference type="ARBA" id="ARBA00022737"/>
    </source>
</evidence>
<dbReference type="Gene3D" id="1.10.10.60">
    <property type="entry name" value="Homeodomain-like"/>
    <property type="match status" value="1"/>
</dbReference>
<evidence type="ECO:0000256" key="1">
    <source>
        <dbReference type="ARBA" id="ARBA00004123"/>
    </source>
</evidence>
<gene>
    <name evidence="8" type="ORF">Taro_050544</name>
</gene>
<sequence>LPGRTDNEIKNYWNTRIKRLQRAGLPLYPPNICFQSSIEEVGQSGSEFSTVNKWNDELLRSNGYDIPDVIFDNLKTGEGVLSYIPPFVDLSLSSMLNQGLGAQHYGFVTPTKDCMKRLRESETFFPSLRGITTLGVAAFEQFVPSKRIHRPFGMEFPYDPDPGSKNPILFDAGMSGDNSLSNNDLSASQTLAASVKLELPSLQYPETGLSGWPMHLPKQPLEAVDACVASSPTVSVQSDSASTQKSGLLEALLHEAQELGSAKNTQSEKNPNSSIIIQSELAESSAFNPCDTEWGGYSISPLGCSTAAVLTGCIPPAGGTSLCESPPNKTSTGLNIKIEPFEHASDQSVQEMGTPQHGFCRPDALLGSDWCPGSSKDHTTVSDAVVTSPLGVDDAIISFLGEDLCGEYWRVPAGPSSAFGQGLEAFSACPWNNMPPVCQMSELP</sequence>
<accession>A0A843XE72</accession>
<feature type="domain" description="HTH myb-type" evidence="7">
    <location>
        <begin position="1"/>
        <end position="21"/>
    </location>
</feature>
<organism evidence="8 9">
    <name type="scientific">Colocasia esculenta</name>
    <name type="common">Wild taro</name>
    <name type="synonym">Arum esculentum</name>
    <dbReference type="NCBI Taxonomy" id="4460"/>
    <lineage>
        <taxon>Eukaryota</taxon>
        <taxon>Viridiplantae</taxon>
        <taxon>Streptophyta</taxon>
        <taxon>Embryophyta</taxon>
        <taxon>Tracheophyta</taxon>
        <taxon>Spermatophyta</taxon>
        <taxon>Magnoliopsida</taxon>
        <taxon>Liliopsida</taxon>
        <taxon>Araceae</taxon>
        <taxon>Aroideae</taxon>
        <taxon>Colocasieae</taxon>
        <taxon>Colocasia</taxon>
    </lineage>
</organism>
<feature type="non-terminal residue" evidence="8">
    <location>
        <position position="1"/>
    </location>
</feature>
<keyword evidence="9" id="KW-1185">Reference proteome</keyword>
<dbReference type="PROSITE" id="PS51294">
    <property type="entry name" value="HTH_MYB"/>
    <property type="match status" value="1"/>
</dbReference>
<evidence type="ECO:0000256" key="5">
    <source>
        <dbReference type="ARBA" id="ARBA00023163"/>
    </source>
</evidence>
<proteinExistence type="predicted"/>
<dbReference type="PANTHER" id="PTHR47995">
    <property type="entry name" value="TRANSCRIPTION FACTOR MYB33-RELATED"/>
    <property type="match status" value="1"/>
</dbReference>
<dbReference type="EMBL" id="NMUH01007628">
    <property type="protein sequence ID" value="MQM17573.1"/>
    <property type="molecule type" value="Genomic_DNA"/>
</dbReference>
<keyword evidence="6" id="KW-0539">Nucleus</keyword>